<reference evidence="1 2" key="1">
    <citation type="journal article" date="2019" name="Nat. Ecol. Evol.">
        <title>Megaphylogeny resolves global patterns of mushroom evolution.</title>
        <authorList>
            <person name="Varga T."/>
            <person name="Krizsan K."/>
            <person name="Foldi C."/>
            <person name="Dima B."/>
            <person name="Sanchez-Garcia M."/>
            <person name="Sanchez-Ramirez S."/>
            <person name="Szollosi G.J."/>
            <person name="Szarkandi J.G."/>
            <person name="Papp V."/>
            <person name="Albert L."/>
            <person name="Andreopoulos W."/>
            <person name="Angelini C."/>
            <person name="Antonin V."/>
            <person name="Barry K.W."/>
            <person name="Bougher N.L."/>
            <person name="Buchanan P."/>
            <person name="Buyck B."/>
            <person name="Bense V."/>
            <person name="Catcheside P."/>
            <person name="Chovatia M."/>
            <person name="Cooper J."/>
            <person name="Damon W."/>
            <person name="Desjardin D."/>
            <person name="Finy P."/>
            <person name="Geml J."/>
            <person name="Haridas S."/>
            <person name="Hughes K."/>
            <person name="Justo A."/>
            <person name="Karasinski D."/>
            <person name="Kautmanova I."/>
            <person name="Kiss B."/>
            <person name="Kocsube S."/>
            <person name="Kotiranta H."/>
            <person name="LaButti K.M."/>
            <person name="Lechner B.E."/>
            <person name="Liimatainen K."/>
            <person name="Lipzen A."/>
            <person name="Lukacs Z."/>
            <person name="Mihaltcheva S."/>
            <person name="Morgado L.N."/>
            <person name="Niskanen T."/>
            <person name="Noordeloos M.E."/>
            <person name="Ohm R.A."/>
            <person name="Ortiz-Santana B."/>
            <person name="Ovrebo C."/>
            <person name="Racz N."/>
            <person name="Riley R."/>
            <person name="Savchenko A."/>
            <person name="Shiryaev A."/>
            <person name="Soop K."/>
            <person name="Spirin V."/>
            <person name="Szebenyi C."/>
            <person name="Tomsovsky M."/>
            <person name="Tulloss R.E."/>
            <person name="Uehling J."/>
            <person name="Grigoriev I.V."/>
            <person name="Vagvolgyi C."/>
            <person name="Papp T."/>
            <person name="Martin F.M."/>
            <person name="Miettinen O."/>
            <person name="Hibbett D.S."/>
            <person name="Nagy L.G."/>
        </authorList>
    </citation>
    <scope>NUCLEOTIDE SEQUENCE [LARGE SCALE GENOMIC DNA]</scope>
    <source>
        <strain evidence="1 2">CBS 121175</strain>
    </source>
</reference>
<dbReference type="GO" id="GO:0033063">
    <property type="term" value="C:Rad51B-Rad51C-Rad51D-XRCC2 complex"/>
    <property type="evidence" value="ECO:0007669"/>
    <property type="project" value="InterPro"/>
</dbReference>
<dbReference type="GO" id="GO:0000724">
    <property type="term" value="P:double-strand break repair via homologous recombination"/>
    <property type="evidence" value="ECO:0007669"/>
    <property type="project" value="InterPro"/>
</dbReference>
<dbReference type="PANTHER" id="PTHR46644">
    <property type="entry name" value="DNA REPAIR PROTEIN XRCC2"/>
    <property type="match status" value="1"/>
</dbReference>
<dbReference type="EMBL" id="ML210146">
    <property type="protein sequence ID" value="TFK30546.1"/>
    <property type="molecule type" value="Genomic_DNA"/>
</dbReference>
<dbReference type="SUPFAM" id="SSF52540">
    <property type="entry name" value="P-loop containing nucleoside triphosphate hydrolases"/>
    <property type="match status" value="1"/>
</dbReference>
<organism evidence="1 2">
    <name type="scientific">Coprinopsis marcescibilis</name>
    <name type="common">Agaric fungus</name>
    <name type="synonym">Psathyrella marcescibilis</name>
    <dbReference type="NCBI Taxonomy" id="230819"/>
    <lineage>
        <taxon>Eukaryota</taxon>
        <taxon>Fungi</taxon>
        <taxon>Dikarya</taxon>
        <taxon>Basidiomycota</taxon>
        <taxon>Agaricomycotina</taxon>
        <taxon>Agaricomycetes</taxon>
        <taxon>Agaricomycetidae</taxon>
        <taxon>Agaricales</taxon>
        <taxon>Agaricineae</taxon>
        <taxon>Psathyrellaceae</taxon>
        <taxon>Coprinopsis</taxon>
    </lineage>
</organism>
<accession>A0A5C3LF56</accession>
<dbReference type="PANTHER" id="PTHR46644:SF2">
    <property type="entry name" value="DNA REPAIR PROTEIN XRCC2"/>
    <property type="match status" value="1"/>
</dbReference>
<name>A0A5C3LF56_COPMA</name>
<evidence type="ECO:0000313" key="2">
    <source>
        <dbReference type="Proteomes" id="UP000307440"/>
    </source>
</evidence>
<dbReference type="Proteomes" id="UP000307440">
    <property type="component" value="Unassembled WGS sequence"/>
</dbReference>
<dbReference type="AlphaFoldDB" id="A0A5C3LF56"/>
<keyword evidence="2" id="KW-1185">Reference proteome</keyword>
<dbReference type="STRING" id="230819.A0A5C3LF56"/>
<dbReference type="InterPro" id="IPR030547">
    <property type="entry name" value="XRCC2"/>
</dbReference>
<protein>
    <recommendedName>
        <fullName evidence="3">DNA recombination and repair protein Rad51-like C-terminal domain-containing protein</fullName>
    </recommendedName>
</protein>
<sequence length="283" mass="31338">MSNPIIDQIHSESLLHLLTSVAGESETGFSTGIHGLDACCRASGIKPHHQVLEIQGSLPLGGWEKAAFLFDVDDTFDIRRFKQILLQRFAHASTTMLPAMVEACLARLCVIRPKTTLELATSLANVPKYLANRFPTIGLGLVAIDSMSAFHWPDRFLAERIGSRKPSMPSINPQRQVVNHLQSIRQSLAPMILVSNWGVLYRQHLDSLTNSSFEGQTGVTNSDFSVDTQITTARGREGWLPEQLELSVQGRQEESFVGYIRTARTLDMDSVVVYRISGNGISF</sequence>
<proteinExistence type="predicted"/>
<dbReference type="OrthoDB" id="420422at2759"/>
<dbReference type="GO" id="GO:0005657">
    <property type="term" value="C:replication fork"/>
    <property type="evidence" value="ECO:0007669"/>
    <property type="project" value="InterPro"/>
</dbReference>
<dbReference type="Gene3D" id="3.40.50.300">
    <property type="entry name" value="P-loop containing nucleotide triphosphate hydrolases"/>
    <property type="match status" value="1"/>
</dbReference>
<evidence type="ECO:0008006" key="3">
    <source>
        <dbReference type="Google" id="ProtNLM"/>
    </source>
</evidence>
<dbReference type="InterPro" id="IPR027417">
    <property type="entry name" value="P-loop_NTPase"/>
</dbReference>
<gene>
    <name evidence="1" type="ORF">FA15DRAFT_14148</name>
</gene>
<evidence type="ECO:0000313" key="1">
    <source>
        <dbReference type="EMBL" id="TFK30546.1"/>
    </source>
</evidence>